<dbReference type="EMBL" id="CAJNOR010012250">
    <property type="protein sequence ID" value="CAF1666557.1"/>
    <property type="molecule type" value="Genomic_DNA"/>
</dbReference>
<dbReference type="OrthoDB" id="10169416at2759"/>
<comment type="caution">
    <text evidence="1">The sequence shown here is derived from an EMBL/GenBank/DDBJ whole genome shotgun (WGS) entry which is preliminary data.</text>
</comment>
<organism evidence="1 4">
    <name type="scientific">Adineta ricciae</name>
    <name type="common">Rotifer</name>
    <dbReference type="NCBI Taxonomy" id="249248"/>
    <lineage>
        <taxon>Eukaryota</taxon>
        <taxon>Metazoa</taxon>
        <taxon>Spiralia</taxon>
        <taxon>Gnathifera</taxon>
        <taxon>Rotifera</taxon>
        <taxon>Eurotatoria</taxon>
        <taxon>Bdelloidea</taxon>
        <taxon>Adinetida</taxon>
        <taxon>Adinetidae</taxon>
        <taxon>Adineta</taxon>
    </lineage>
</organism>
<reference evidence="1" key="1">
    <citation type="submission" date="2021-02" db="EMBL/GenBank/DDBJ databases">
        <authorList>
            <person name="Nowell W R."/>
        </authorList>
    </citation>
    <scope>NUCLEOTIDE SEQUENCE</scope>
</reference>
<evidence type="ECO:0000313" key="3">
    <source>
        <dbReference type="Proteomes" id="UP000663828"/>
    </source>
</evidence>
<dbReference type="AlphaFoldDB" id="A0A815XTS6"/>
<dbReference type="Proteomes" id="UP000663828">
    <property type="component" value="Unassembled WGS sequence"/>
</dbReference>
<sequence>MLLRRFFQRARTRSSTDTNKQTCLCTTAKRDSVYDDLPSTLKKTFDQQSVDHYGLLRSDKPRRLIRQANTDESDGEDD</sequence>
<evidence type="ECO:0000313" key="2">
    <source>
        <dbReference type="EMBL" id="CAF1666557.1"/>
    </source>
</evidence>
<protein>
    <submittedName>
        <fullName evidence="1">Uncharacterized protein</fullName>
    </submittedName>
</protein>
<proteinExistence type="predicted"/>
<dbReference type="Proteomes" id="UP000663852">
    <property type="component" value="Unassembled WGS sequence"/>
</dbReference>
<feature type="non-terminal residue" evidence="1">
    <location>
        <position position="78"/>
    </location>
</feature>
<dbReference type="EMBL" id="CAJNOJ010002797">
    <property type="protein sequence ID" value="CAF1561678.1"/>
    <property type="molecule type" value="Genomic_DNA"/>
</dbReference>
<evidence type="ECO:0000313" key="4">
    <source>
        <dbReference type="Proteomes" id="UP000663852"/>
    </source>
</evidence>
<accession>A0A815XTS6</accession>
<gene>
    <name evidence="1" type="ORF">EDS130_LOCUS46615</name>
    <name evidence="2" type="ORF">XAT740_LOCUS57887</name>
</gene>
<evidence type="ECO:0000313" key="1">
    <source>
        <dbReference type="EMBL" id="CAF1561678.1"/>
    </source>
</evidence>
<name>A0A815XTS6_ADIRI</name>
<keyword evidence="3" id="KW-1185">Reference proteome</keyword>